<evidence type="ECO:0000256" key="5">
    <source>
        <dbReference type="ARBA" id="ARBA00022694"/>
    </source>
</evidence>
<dbReference type="Proteomes" id="UP000035651">
    <property type="component" value="Chromosome"/>
</dbReference>
<dbReference type="SUPFAM" id="SSF52540">
    <property type="entry name" value="P-loop containing nucleoside triphosphate hydrolases"/>
    <property type="match status" value="1"/>
</dbReference>
<sequence length="315" mass="34583">MNANPPIVCLLGPTASGKTAAALALAQDTPLEIISVDSALVYREMDIGTAKPSAEELAAVPHHLIDIIDPRDTYCAAQFREDTLRLVDGIAARGRRALLVGGTMLYYKALTQGLSPLPAADADVRAALDEDAARDGWPALHARLASVDPATAARLAPNDSQRIQRALEIFLLSGKPMSQWLAEQAPARDTASPHTFVPVALEPGERSILHARIAERFRLMLAAGFIEEVERLRARGDLDPGLPSMRCVGYRQVWEYLDGKTDYDTMRDKGIFATRQLCKRQLTWLRSMPERHIVDCTAPDATQRALATVRNLWQA</sequence>
<organism evidence="14 15">
    <name type="scientific">Pandoraea faecigallinarum</name>
    <dbReference type="NCBI Taxonomy" id="656179"/>
    <lineage>
        <taxon>Bacteria</taxon>
        <taxon>Pseudomonadati</taxon>
        <taxon>Pseudomonadota</taxon>
        <taxon>Betaproteobacteria</taxon>
        <taxon>Burkholderiales</taxon>
        <taxon>Burkholderiaceae</taxon>
        <taxon>Pandoraea</taxon>
    </lineage>
</organism>
<evidence type="ECO:0000313" key="14">
    <source>
        <dbReference type="EMBL" id="AKM29843.1"/>
    </source>
</evidence>
<feature type="binding site" evidence="10">
    <location>
        <begin position="12"/>
        <end position="19"/>
    </location>
    <ligand>
        <name>ATP</name>
        <dbReference type="ChEBI" id="CHEBI:30616"/>
    </ligand>
</feature>
<feature type="region of interest" description="Interaction with substrate tRNA" evidence="10">
    <location>
        <begin position="246"/>
        <end position="251"/>
    </location>
</feature>
<dbReference type="PATRIC" id="fig|656179.3.peg.1412"/>
<dbReference type="GO" id="GO:0052381">
    <property type="term" value="F:tRNA dimethylallyltransferase activity"/>
    <property type="evidence" value="ECO:0007669"/>
    <property type="project" value="UniProtKB-UniRule"/>
</dbReference>
<evidence type="ECO:0000256" key="11">
    <source>
        <dbReference type="RuleBase" id="RU003783"/>
    </source>
</evidence>
<feature type="binding site" evidence="10">
    <location>
        <begin position="14"/>
        <end position="19"/>
    </location>
    <ligand>
        <name>substrate</name>
    </ligand>
</feature>
<evidence type="ECO:0000256" key="13">
    <source>
        <dbReference type="RuleBase" id="RU003785"/>
    </source>
</evidence>
<comment type="catalytic activity">
    <reaction evidence="9 10 11">
        <text>adenosine(37) in tRNA + dimethylallyl diphosphate = N(6)-dimethylallyladenosine(37) in tRNA + diphosphate</text>
        <dbReference type="Rhea" id="RHEA:26482"/>
        <dbReference type="Rhea" id="RHEA-COMP:10162"/>
        <dbReference type="Rhea" id="RHEA-COMP:10375"/>
        <dbReference type="ChEBI" id="CHEBI:33019"/>
        <dbReference type="ChEBI" id="CHEBI:57623"/>
        <dbReference type="ChEBI" id="CHEBI:74411"/>
        <dbReference type="ChEBI" id="CHEBI:74415"/>
        <dbReference type="EC" id="2.5.1.75"/>
    </reaction>
</comment>
<evidence type="ECO:0000256" key="3">
    <source>
        <dbReference type="ARBA" id="ARBA00005842"/>
    </source>
</evidence>
<evidence type="ECO:0000256" key="6">
    <source>
        <dbReference type="ARBA" id="ARBA00022741"/>
    </source>
</evidence>
<comment type="function">
    <text evidence="2 10 12">Catalyzes the transfer of a dimethylallyl group onto the adenine at position 37 in tRNAs that read codons beginning with uridine, leading to the formation of N6-(dimethylallyl)adenosine (i(6)A).</text>
</comment>
<dbReference type="KEGG" id="pfg:AB870_06540"/>
<keyword evidence="5 10" id="KW-0819">tRNA processing</keyword>
<dbReference type="Gene3D" id="3.40.50.300">
    <property type="entry name" value="P-loop containing nucleotide triphosphate hydrolases"/>
    <property type="match status" value="1"/>
</dbReference>
<feature type="region of interest" description="Interaction with substrate tRNA" evidence="10">
    <location>
        <begin position="161"/>
        <end position="165"/>
    </location>
</feature>
<accession>A0A0H3WTC6</accession>
<gene>
    <name evidence="10" type="primary">miaA</name>
    <name evidence="14" type="ORF">AB870_06540</name>
</gene>
<dbReference type="NCBIfam" id="TIGR00174">
    <property type="entry name" value="miaA"/>
    <property type="match status" value="1"/>
</dbReference>
<evidence type="ECO:0000256" key="7">
    <source>
        <dbReference type="ARBA" id="ARBA00022840"/>
    </source>
</evidence>
<dbReference type="EC" id="2.5.1.75" evidence="10"/>
<dbReference type="FunFam" id="1.10.20.140:FF:000001">
    <property type="entry name" value="tRNA dimethylallyltransferase"/>
    <property type="match status" value="1"/>
</dbReference>
<dbReference type="InterPro" id="IPR018022">
    <property type="entry name" value="IPT"/>
</dbReference>
<evidence type="ECO:0000256" key="4">
    <source>
        <dbReference type="ARBA" id="ARBA00022679"/>
    </source>
</evidence>
<dbReference type="RefSeq" id="WP_047905768.1">
    <property type="nucleotide sequence ID" value="NZ_CP011807.3"/>
</dbReference>
<comment type="similarity">
    <text evidence="3 10 13">Belongs to the IPP transferase family.</text>
</comment>
<evidence type="ECO:0000256" key="8">
    <source>
        <dbReference type="ARBA" id="ARBA00022842"/>
    </source>
</evidence>
<evidence type="ECO:0000313" key="15">
    <source>
        <dbReference type="Proteomes" id="UP000035651"/>
    </source>
</evidence>
<keyword evidence="6 10" id="KW-0547">Nucleotide-binding</keyword>
<dbReference type="InterPro" id="IPR027417">
    <property type="entry name" value="P-loop_NTPase"/>
</dbReference>
<dbReference type="PANTHER" id="PTHR11088">
    <property type="entry name" value="TRNA DIMETHYLALLYLTRANSFERASE"/>
    <property type="match status" value="1"/>
</dbReference>
<keyword evidence="15" id="KW-1185">Reference proteome</keyword>
<dbReference type="GO" id="GO:0006400">
    <property type="term" value="P:tRNA modification"/>
    <property type="evidence" value="ECO:0007669"/>
    <property type="project" value="TreeGrafter"/>
</dbReference>
<keyword evidence="7 10" id="KW-0067">ATP-binding</keyword>
<comment type="cofactor">
    <cofactor evidence="1 10">
        <name>Mg(2+)</name>
        <dbReference type="ChEBI" id="CHEBI:18420"/>
    </cofactor>
</comment>
<dbReference type="GO" id="GO:0005524">
    <property type="term" value="F:ATP binding"/>
    <property type="evidence" value="ECO:0007669"/>
    <property type="project" value="UniProtKB-UniRule"/>
</dbReference>
<evidence type="ECO:0000256" key="2">
    <source>
        <dbReference type="ARBA" id="ARBA00003213"/>
    </source>
</evidence>
<comment type="subunit">
    <text evidence="10">Monomer.</text>
</comment>
<dbReference type="PANTHER" id="PTHR11088:SF60">
    <property type="entry name" value="TRNA DIMETHYLALLYLTRANSFERASE"/>
    <property type="match status" value="1"/>
</dbReference>
<dbReference type="InterPro" id="IPR039657">
    <property type="entry name" value="Dimethylallyltransferase"/>
</dbReference>
<name>A0A0H3WTC6_9BURK</name>
<dbReference type="Pfam" id="PF01715">
    <property type="entry name" value="IPPT"/>
    <property type="match status" value="1"/>
</dbReference>
<dbReference type="EMBL" id="CP011807">
    <property type="protein sequence ID" value="AKM29843.1"/>
    <property type="molecule type" value="Genomic_DNA"/>
</dbReference>
<evidence type="ECO:0000256" key="1">
    <source>
        <dbReference type="ARBA" id="ARBA00001946"/>
    </source>
</evidence>
<proteinExistence type="inferred from homology"/>
<keyword evidence="4 10" id="KW-0808">Transferase</keyword>
<evidence type="ECO:0000256" key="10">
    <source>
        <dbReference type="HAMAP-Rule" id="MF_00185"/>
    </source>
</evidence>
<reference evidence="14" key="1">
    <citation type="submission" date="2016-06" db="EMBL/GenBank/DDBJ databases">
        <title>Complete Genome Sequence of Pandoraea faecigallinarum DSM-23572.</title>
        <authorList>
            <person name="Yong D."/>
            <person name="Ee R."/>
            <person name="Lim Y.-L."/>
            <person name="Yin W.-F."/>
            <person name="Chan K.-G."/>
        </authorList>
    </citation>
    <scope>NUCLEOTIDE SEQUENCE</scope>
    <source>
        <strain evidence="14">DSM 23572</strain>
    </source>
</reference>
<feature type="region of interest" description="Interaction with substrate tRNA" evidence="10">
    <location>
        <begin position="37"/>
        <end position="40"/>
    </location>
</feature>
<dbReference type="HAMAP" id="MF_00185">
    <property type="entry name" value="IPP_trans"/>
    <property type="match status" value="1"/>
</dbReference>
<dbReference type="STRING" id="656179.AB870_06540"/>
<comment type="caution">
    <text evidence="10">Lacks conserved residue(s) required for the propagation of feature annotation.</text>
</comment>
<feature type="site" description="Interaction with substrate tRNA" evidence="10">
    <location>
        <position position="125"/>
    </location>
</feature>
<feature type="site" description="Interaction with substrate tRNA" evidence="10">
    <location>
        <position position="103"/>
    </location>
</feature>
<evidence type="ECO:0000256" key="9">
    <source>
        <dbReference type="ARBA" id="ARBA00049563"/>
    </source>
</evidence>
<dbReference type="Gene3D" id="1.10.20.140">
    <property type="match status" value="1"/>
</dbReference>
<evidence type="ECO:0000256" key="12">
    <source>
        <dbReference type="RuleBase" id="RU003784"/>
    </source>
</evidence>
<protein>
    <recommendedName>
        <fullName evidence="10">tRNA dimethylallyltransferase</fullName>
        <ecNumber evidence="10">2.5.1.75</ecNumber>
    </recommendedName>
    <alternativeName>
        <fullName evidence="10">Dimethylallyl diphosphate:tRNA dimethylallyltransferase</fullName>
        <shortName evidence="10">DMAPP:tRNA dimethylallyltransferase</shortName>
        <shortName evidence="10">DMATase</shortName>
    </alternativeName>
    <alternativeName>
        <fullName evidence="10">Isopentenyl-diphosphate:tRNA isopentenyltransferase</fullName>
        <shortName evidence="10">IPP transferase</shortName>
        <shortName evidence="10">IPPT</shortName>
        <shortName evidence="10">IPTase</shortName>
    </alternativeName>
</protein>
<keyword evidence="8 10" id="KW-0460">Magnesium</keyword>
<dbReference type="AlphaFoldDB" id="A0A0H3WTC6"/>
<dbReference type="OrthoDB" id="9776390at2"/>